<evidence type="ECO:0000256" key="4">
    <source>
        <dbReference type="ARBA" id="ARBA00022771"/>
    </source>
</evidence>
<proteinExistence type="predicted"/>
<keyword evidence="4 10" id="KW-0863">Zinc-finger</keyword>
<keyword evidence="5" id="KW-0862">Zinc</keyword>
<feature type="region of interest" description="Disordered" evidence="11">
    <location>
        <begin position="261"/>
        <end position="302"/>
    </location>
</feature>
<evidence type="ECO:0000256" key="5">
    <source>
        <dbReference type="ARBA" id="ARBA00022833"/>
    </source>
</evidence>
<evidence type="ECO:0000256" key="3">
    <source>
        <dbReference type="ARBA" id="ARBA00022737"/>
    </source>
</evidence>
<dbReference type="PROSITE" id="PS50157">
    <property type="entry name" value="ZINC_FINGER_C2H2_2"/>
    <property type="match status" value="4"/>
</dbReference>
<dbReference type="FunFam" id="3.30.160.60:FF:000780">
    <property type="entry name" value="myc-associated zinc finger protein isoform X1"/>
    <property type="match status" value="1"/>
</dbReference>
<dbReference type="GO" id="GO:0008270">
    <property type="term" value="F:zinc ion binding"/>
    <property type="evidence" value="ECO:0007669"/>
    <property type="project" value="UniProtKB-KW"/>
</dbReference>
<gene>
    <name evidence="14" type="ORF">HGM15179_019447</name>
</gene>
<evidence type="ECO:0000256" key="11">
    <source>
        <dbReference type="SAM" id="MobiDB-lite"/>
    </source>
</evidence>
<dbReference type="Pfam" id="PF00096">
    <property type="entry name" value="zf-C2H2"/>
    <property type="match status" value="2"/>
</dbReference>
<keyword evidence="12" id="KW-1133">Transmembrane helix</keyword>
<feature type="domain" description="C2H2-type" evidence="13">
    <location>
        <begin position="214"/>
        <end position="241"/>
    </location>
</feature>
<evidence type="ECO:0000313" key="14">
    <source>
        <dbReference type="EMBL" id="TRZ07660.1"/>
    </source>
</evidence>
<keyword evidence="9" id="KW-0539">Nucleus</keyword>
<dbReference type="GO" id="GO:0005634">
    <property type="term" value="C:nucleus"/>
    <property type="evidence" value="ECO:0007669"/>
    <property type="project" value="UniProtKB-SubCell"/>
</dbReference>
<evidence type="ECO:0000256" key="10">
    <source>
        <dbReference type="PROSITE-ProRule" id="PRU00042"/>
    </source>
</evidence>
<dbReference type="FunFam" id="3.30.160.60:FF:000095">
    <property type="entry name" value="Vascular endothelial zinc finger 1"/>
    <property type="match status" value="1"/>
</dbReference>
<evidence type="ECO:0000256" key="2">
    <source>
        <dbReference type="ARBA" id="ARBA00022723"/>
    </source>
</evidence>
<comment type="subcellular location">
    <subcellularLocation>
        <location evidence="1">Nucleus</location>
    </subcellularLocation>
</comment>
<keyword evidence="6" id="KW-0805">Transcription regulation</keyword>
<evidence type="ECO:0000256" key="12">
    <source>
        <dbReference type="SAM" id="Phobius"/>
    </source>
</evidence>
<dbReference type="PANTHER" id="PTHR24394:SF44">
    <property type="entry name" value="ZINC FINGER PROTEIN 271-LIKE"/>
    <property type="match status" value="1"/>
</dbReference>
<dbReference type="Proteomes" id="UP000796761">
    <property type="component" value="Unassembled WGS sequence"/>
</dbReference>
<dbReference type="SUPFAM" id="SSF57667">
    <property type="entry name" value="beta-beta-alpha zinc fingers"/>
    <property type="match status" value="3"/>
</dbReference>
<keyword evidence="12" id="KW-0812">Transmembrane</keyword>
<dbReference type="PANTHER" id="PTHR24394">
    <property type="entry name" value="ZINC FINGER PROTEIN"/>
    <property type="match status" value="1"/>
</dbReference>
<evidence type="ECO:0000256" key="6">
    <source>
        <dbReference type="ARBA" id="ARBA00023015"/>
    </source>
</evidence>
<dbReference type="PROSITE" id="PS00028">
    <property type="entry name" value="ZINC_FINGER_C2H2_1"/>
    <property type="match status" value="4"/>
</dbReference>
<dbReference type="OrthoDB" id="3176202at2759"/>
<feature type="domain" description="C2H2-type" evidence="13">
    <location>
        <begin position="131"/>
        <end position="158"/>
    </location>
</feature>
<dbReference type="SMART" id="SM00355">
    <property type="entry name" value="ZnF_C2H2"/>
    <property type="match status" value="5"/>
</dbReference>
<evidence type="ECO:0000313" key="15">
    <source>
        <dbReference type="Proteomes" id="UP000796761"/>
    </source>
</evidence>
<dbReference type="GO" id="GO:0000981">
    <property type="term" value="F:DNA-binding transcription factor activity, RNA polymerase II-specific"/>
    <property type="evidence" value="ECO:0007669"/>
    <property type="project" value="TreeGrafter"/>
</dbReference>
<keyword evidence="8" id="KW-0804">Transcription</keyword>
<dbReference type="GO" id="GO:0003677">
    <property type="term" value="F:DNA binding"/>
    <property type="evidence" value="ECO:0007669"/>
    <property type="project" value="UniProtKB-KW"/>
</dbReference>
<protein>
    <recommendedName>
        <fullName evidence="13">C2H2-type domain-containing protein</fullName>
    </recommendedName>
</protein>
<accession>A0A8K1FY61</accession>
<evidence type="ECO:0000256" key="7">
    <source>
        <dbReference type="ARBA" id="ARBA00023125"/>
    </source>
</evidence>
<keyword evidence="3" id="KW-0677">Repeat</keyword>
<evidence type="ECO:0000256" key="1">
    <source>
        <dbReference type="ARBA" id="ARBA00004123"/>
    </source>
</evidence>
<name>A0A8K1FY61_9PASS</name>
<dbReference type="InterPro" id="IPR036236">
    <property type="entry name" value="Znf_C2H2_sf"/>
</dbReference>
<dbReference type="EMBL" id="SWJQ01001679">
    <property type="protein sequence ID" value="TRZ07660.1"/>
    <property type="molecule type" value="Genomic_DNA"/>
</dbReference>
<keyword evidence="2" id="KW-0479">Metal-binding</keyword>
<feature type="domain" description="C2H2-type" evidence="13">
    <location>
        <begin position="23"/>
        <end position="45"/>
    </location>
</feature>
<evidence type="ECO:0000259" key="13">
    <source>
        <dbReference type="PROSITE" id="PS50157"/>
    </source>
</evidence>
<dbReference type="InterPro" id="IPR013087">
    <property type="entry name" value="Znf_C2H2_type"/>
</dbReference>
<feature type="compositionally biased region" description="Pro residues" evidence="11">
    <location>
        <begin position="281"/>
        <end position="293"/>
    </location>
</feature>
<reference evidence="14" key="1">
    <citation type="submission" date="2019-04" db="EMBL/GenBank/DDBJ databases">
        <title>Genome assembly of Zosterops borbonicus 15179.</title>
        <authorList>
            <person name="Leroy T."/>
            <person name="Anselmetti Y."/>
            <person name="Tilak M.-K."/>
            <person name="Nabholz B."/>
        </authorList>
    </citation>
    <scope>NUCLEOTIDE SEQUENCE</scope>
    <source>
        <strain evidence="14">HGM_15179</strain>
        <tissue evidence="14">Muscle</tissue>
    </source>
</reference>
<keyword evidence="12" id="KW-0472">Membrane</keyword>
<comment type="caution">
    <text evidence="14">The sequence shown here is derived from an EMBL/GenBank/DDBJ whole genome shotgun (WGS) entry which is preliminary data.</text>
</comment>
<dbReference type="GO" id="GO:0045893">
    <property type="term" value="P:positive regulation of DNA-templated transcription"/>
    <property type="evidence" value="ECO:0007669"/>
    <property type="project" value="UniProtKB-ARBA"/>
</dbReference>
<feature type="region of interest" description="Disordered" evidence="11">
    <location>
        <begin position="39"/>
        <end position="102"/>
    </location>
</feature>
<dbReference type="AlphaFoldDB" id="A0A8K1FY61"/>
<evidence type="ECO:0000256" key="9">
    <source>
        <dbReference type="ARBA" id="ARBA00023242"/>
    </source>
</evidence>
<keyword evidence="7" id="KW-0238">DNA-binding</keyword>
<feature type="transmembrane region" description="Helical" evidence="12">
    <location>
        <begin position="173"/>
        <end position="196"/>
    </location>
</feature>
<feature type="compositionally biased region" description="Low complexity" evidence="11">
    <location>
        <begin position="67"/>
        <end position="78"/>
    </location>
</feature>
<dbReference type="Gene3D" id="3.30.160.60">
    <property type="entry name" value="Classic Zinc Finger"/>
    <property type="match status" value="5"/>
</dbReference>
<sequence length="302" mass="32641">MTSSPSAMTSSVTSPRKPKGAPYVCGLCAKEFKNGYNLRRHQATHGVPNVPKRAPKASPTLLPLPPELLEATGPAQGDAEGGDNAGEGKKAPSASSASSRKSHACDTCGKAFRDVYHLKRHRLSHTDERPFQCPVCQQRFKRKDRMASHVRSHQGHVHKPYACGHCGKSFSRWVIVGSWAWCVLVMVVIGIVVGLWPDHLNSHVRQVHSTERPFKCQRCEAAFATRDRLRAHAVRHEDKVPCHVCGKLLSAAYVSDHLRVHGPAQPRQSGQQGATGSGCPAPSPAPAPPPPLEGTPGGSQGW</sequence>
<dbReference type="Pfam" id="PF13894">
    <property type="entry name" value="zf-C2H2_4"/>
    <property type="match status" value="1"/>
</dbReference>
<feature type="domain" description="C2H2-type" evidence="13">
    <location>
        <begin position="103"/>
        <end position="130"/>
    </location>
</feature>
<organism evidence="14 15">
    <name type="scientific">Zosterops borbonicus</name>
    <dbReference type="NCBI Taxonomy" id="364589"/>
    <lineage>
        <taxon>Eukaryota</taxon>
        <taxon>Metazoa</taxon>
        <taxon>Chordata</taxon>
        <taxon>Craniata</taxon>
        <taxon>Vertebrata</taxon>
        <taxon>Euteleostomi</taxon>
        <taxon>Archelosauria</taxon>
        <taxon>Archosauria</taxon>
        <taxon>Dinosauria</taxon>
        <taxon>Saurischia</taxon>
        <taxon>Theropoda</taxon>
        <taxon>Coelurosauria</taxon>
        <taxon>Aves</taxon>
        <taxon>Neognathae</taxon>
        <taxon>Neoaves</taxon>
        <taxon>Telluraves</taxon>
        <taxon>Australaves</taxon>
        <taxon>Passeriformes</taxon>
        <taxon>Sylvioidea</taxon>
        <taxon>Zosteropidae</taxon>
        <taxon>Zosterops</taxon>
    </lineage>
</organism>
<feature type="compositionally biased region" description="Low complexity" evidence="11">
    <location>
        <begin position="1"/>
        <end position="15"/>
    </location>
</feature>
<keyword evidence="15" id="KW-1185">Reference proteome</keyword>
<feature type="region of interest" description="Disordered" evidence="11">
    <location>
        <begin position="1"/>
        <end position="22"/>
    </location>
</feature>
<evidence type="ECO:0000256" key="8">
    <source>
        <dbReference type="ARBA" id="ARBA00023163"/>
    </source>
</evidence>